<dbReference type="EC" id="2.7.13.3" evidence="4"/>
<dbReference type="Gene3D" id="3.40.50.2300">
    <property type="match status" value="1"/>
</dbReference>
<dbReference type="GO" id="GO:0005524">
    <property type="term" value="F:ATP binding"/>
    <property type="evidence" value="ECO:0007669"/>
    <property type="project" value="UniProtKB-KW"/>
</dbReference>
<dbReference type="SUPFAM" id="SSF52172">
    <property type="entry name" value="CheY-like"/>
    <property type="match status" value="1"/>
</dbReference>
<dbReference type="PANTHER" id="PTHR45339:SF1">
    <property type="entry name" value="HYBRID SIGNAL TRANSDUCTION HISTIDINE KINASE J"/>
    <property type="match status" value="1"/>
</dbReference>
<feature type="domain" description="Histidine kinase" evidence="21">
    <location>
        <begin position="254"/>
        <end position="475"/>
    </location>
</feature>
<gene>
    <name evidence="25" type="ORF">SAMN06264365_11695</name>
</gene>
<evidence type="ECO:0000256" key="8">
    <source>
        <dbReference type="ARBA" id="ARBA00022692"/>
    </source>
</evidence>
<evidence type="ECO:0000256" key="10">
    <source>
        <dbReference type="ARBA" id="ARBA00022777"/>
    </source>
</evidence>
<dbReference type="CDD" id="cd17546">
    <property type="entry name" value="REC_hyHK_CKI1_RcsC-like"/>
    <property type="match status" value="1"/>
</dbReference>
<dbReference type="SUPFAM" id="SSF47226">
    <property type="entry name" value="Histidine-containing phosphotransfer domain, HPT domain"/>
    <property type="match status" value="1"/>
</dbReference>
<dbReference type="Proteomes" id="UP000198415">
    <property type="component" value="Unassembled WGS sequence"/>
</dbReference>
<evidence type="ECO:0000256" key="11">
    <source>
        <dbReference type="ARBA" id="ARBA00022840"/>
    </source>
</evidence>
<dbReference type="PRINTS" id="PR00344">
    <property type="entry name" value="BCTRLSENSOR"/>
</dbReference>
<evidence type="ECO:0000256" key="15">
    <source>
        <dbReference type="ARBA" id="ARBA00064003"/>
    </source>
</evidence>
<keyword evidence="9" id="KW-0547">Nucleotide-binding</keyword>
<dbReference type="SMART" id="SM00304">
    <property type="entry name" value="HAMP"/>
    <property type="match status" value="1"/>
</dbReference>
<evidence type="ECO:0000259" key="22">
    <source>
        <dbReference type="PROSITE" id="PS50110"/>
    </source>
</evidence>
<name>A0A239EVA2_9ACTN</name>
<dbReference type="Gene3D" id="6.10.340.10">
    <property type="match status" value="1"/>
</dbReference>
<keyword evidence="7" id="KW-0808">Transferase</keyword>
<evidence type="ECO:0000256" key="19">
    <source>
        <dbReference type="PROSITE-ProRule" id="PRU00169"/>
    </source>
</evidence>
<dbReference type="AlphaFoldDB" id="A0A239EVA2"/>
<dbReference type="SMART" id="SM00073">
    <property type="entry name" value="HPT"/>
    <property type="match status" value="1"/>
</dbReference>
<evidence type="ECO:0000256" key="1">
    <source>
        <dbReference type="ARBA" id="ARBA00000085"/>
    </source>
</evidence>
<dbReference type="InterPro" id="IPR011006">
    <property type="entry name" value="CheY-like_superfamily"/>
</dbReference>
<evidence type="ECO:0000256" key="9">
    <source>
        <dbReference type="ARBA" id="ARBA00022741"/>
    </source>
</evidence>
<dbReference type="InterPro" id="IPR036097">
    <property type="entry name" value="HisK_dim/P_sf"/>
</dbReference>
<evidence type="ECO:0000256" key="17">
    <source>
        <dbReference type="ARBA" id="ARBA00074306"/>
    </source>
</evidence>
<dbReference type="Pfam" id="PF01627">
    <property type="entry name" value="Hpt"/>
    <property type="match status" value="1"/>
</dbReference>
<reference evidence="25 26" key="1">
    <citation type="submission" date="2017-06" db="EMBL/GenBank/DDBJ databases">
        <authorList>
            <person name="Kim H.J."/>
            <person name="Triplett B.A."/>
        </authorList>
    </citation>
    <scope>NUCLEOTIDE SEQUENCE [LARGE SCALE GENOMIC DNA]</scope>
    <source>
        <strain evidence="25 26">DSM 43151</strain>
    </source>
</reference>
<dbReference type="GO" id="GO:0000155">
    <property type="term" value="F:phosphorelay sensor kinase activity"/>
    <property type="evidence" value="ECO:0007669"/>
    <property type="project" value="InterPro"/>
</dbReference>
<evidence type="ECO:0000313" key="25">
    <source>
        <dbReference type="EMBL" id="SNS47764.1"/>
    </source>
</evidence>
<dbReference type="Pfam" id="PF00072">
    <property type="entry name" value="Response_reg"/>
    <property type="match status" value="1"/>
</dbReference>
<dbReference type="SUPFAM" id="SSF55874">
    <property type="entry name" value="ATPase domain of HSP90 chaperone/DNA topoisomerase II/histidine kinase"/>
    <property type="match status" value="1"/>
</dbReference>
<keyword evidence="8 20" id="KW-0812">Transmembrane</keyword>
<evidence type="ECO:0000256" key="20">
    <source>
        <dbReference type="SAM" id="Phobius"/>
    </source>
</evidence>
<dbReference type="GO" id="GO:0005886">
    <property type="term" value="C:plasma membrane"/>
    <property type="evidence" value="ECO:0007669"/>
    <property type="project" value="UniProtKB-SubCell"/>
</dbReference>
<evidence type="ECO:0000256" key="12">
    <source>
        <dbReference type="ARBA" id="ARBA00022989"/>
    </source>
</evidence>
<keyword evidence="13" id="KW-0902">Two-component regulatory system</keyword>
<dbReference type="InterPro" id="IPR004358">
    <property type="entry name" value="Sig_transdc_His_kin-like_C"/>
</dbReference>
<evidence type="ECO:0000256" key="18">
    <source>
        <dbReference type="PROSITE-ProRule" id="PRU00110"/>
    </source>
</evidence>
<dbReference type="PROSITE" id="PS50109">
    <property type="entry name" value="HIS_KIN"/>
    <property type="match status" value="1"/>
</dbReference>
<proteinExistence type="inferred from homology"/>
<accession>A0A239EVA2</accession>
<feature type="domain" description="Response regulatory" evidence="22">
    <location>
        <begin position="496"/>
        <end position="613"/>
    </location>
</feature>
<evidence type="ECO:0000259" key="24">
    <source>
        <dbReference type="PROSITE" id="PS50894"/>
    </source>
</evidence>
<comment type="catalytic activity">
    <reaction evidence="1">
        <text>ATP + protein L-histidine = ADP + protein N-phospho-L-histidine.</text>
        <dbReference type="EC" id="2.7.13.3"/>
    </reaction>
</comment>
<dbReference type="CDD" id="cd00088">
    <property type="entry name" value="HPT"/>
    <property type="match status" value="1"/>
</dbReference>
<feature type="modified residue" description="Phosphohistidine" evidence="18">
    <location>
        <position position="722"/>
    </location>
</feature>
<dbReference type="Gene3D" id="3.30.565.10">
    <property type="entry name" value="Histidine kinase-like ATPase, C-terminal domain"/>
    <property type="match status" value="1"/>
</dbReference>
<sequence length="782" mass="82592">MLSIGFLLTLLGLAVVGTGATVRIRSLEESQETLRDSHTVLAQINELGDSVRALDRISHSYQQPGNPRSVDMFHASPGAITENIDELRRNPATDPVVMSYLDQVEPLVQDWIGTLGAAVTSGAAKLPDNDTEPLESLISEMHRYEEAQIRVQMKATKDSSQRTRQLIVALSVATALMVAVVTRWITLRITTPAKEVTAAAQRVLEGDLSRQAQVTGPLELAQMARAVNASTVMMATARDEALAAAAAKSAFLAAMSHEIRTPMNAVIGMTGLLLDTDLDSRQRELVETVHSSGGSLLVIINDILDFSKIEAGELSLDEQPFDLPGCLQQVMNLVTLTAEAKGLHLSTHLAPDCPKVLAGDAGRIRQILLNLLGNAVKFTDHGAITVNVSASAVSSGQVALQISVRDTGIGIPADRMDRLFHPFFQVDASIGRRYAGTGLGLAISQRLAEAMGGGITVESRLRQGSTFTVTLLLRPATLREVPSKPPPVAPPTQPLRVLVAEDNPVNQRVAELLLERRGHRVHIVADGAAAVAAAHADPYDLVLMDVQMPVMDGLTATERIRADPPVHGTPRIVALSANVMVDDRTAGLRAGMDDFLAKPIQEPELDAVLATAAATAEPADLAPAAPKPVGAPVWPSEVALAGLAGYAARAAAVTGSTPVRPIPTGEPENIRACVSGLVGEAGDPARLAEILHNFVGRLPDVLDRMEHAAAAGDTRGLARLAHSLKGSSATLGANRFAGLCAELETCAHEHPADSGRLLDDLHAQADEVSTVMEALSTELAAA</sequence>
<keyword evidence="14 20" id="KW-0472">Membrane</keyword>
<dbReference type="SMART" id="SM00388">
    <property type="entry name" value="HisKA"/>
    <property type="match status" value="1"/>
</dbReference>
<keyword evidence="6 19" id="KW-0597">Phosphoprotein</keyword>
<dbReference type="PROSITE" id="PS50110">
    <property type="entry name" value="RESPONSE_REGULATORY"/>
    <property type="match status" value="1"/>
</dbReference>
<dbReference type="InterPro" id="IPR036641">
    <property type="entry name" value="HPT_dom_sf"/>
</dbReference>
<keyword evidence="10 25" id="KW-0418">Kinase</keyword>
<keyword evidence="12 20" id="KW-1133">Transmembrane helix</keyword>
<dbReference type="Gene3D" id="1.20.120.160">
    <property type="entry name" value="HPT domain"/>
    <property type="match status" value="1"/>
</dbReference>
<feature type="domain" description="HAMP" evidence="23">
    <location>
        <begin position="187"/>
        <end position="239"/>
    </location>
</feature>
<dbReference type="EMBL" id="FZNR01000016">
    <property type="protein sequence ID" value="SNS47764.1"/>
    <property type="molecule type" value="Genomic_DNA"/>
</dbReference>
<dbReference type="InterPro" id="IPR001789">
    <property type="entry name" value="Sig_transdc_resp-reg_receiver"/>
</dbReference>
<evidence type="ECO:0000256" key="7">
    <source>
        <dbReference type="ARBA" id="ARBA00022679"/>
    </source>
</evidence>
<dbReference type="CDD" id="cd00082">
    <property type="entry name" value="HisKA"/>
    <property type="match status" value="1"/>
</dbReference>
<dbReference type="Pfam" id="PF00672">
    <property type="entry name" value="HAMP"/>
    <property type="match status" value="1"/>
</dbReference>
<dbReference type="InterPro" id="IPR036890">
    <property type="entry name" value="HATPase_C_sf"/>
</dbReference>
<dbReference type="Pfam" id="PF00512">
    <property type="entry name" value="HisKA"/>
    <property type="match status" value="1"/>
</dbReference>
<organism evidence="25 26">
    <name type="scientific">Actinoplanes regularis</name>
    <dbReference type="NCBI Taxonomy" id="52697"/>
    <lineage>
        <taxon>Bacteria</taxon>
        <taxon>Bacillati</taxon>
        <taxon>Actinomycetota</taxon>
        <taxon>Actinomycetes</taxon>
        <taxon>Micromonosporales</taxon>
        <taxon>Micromonosporaceae</taxon>
        <taxon>Actinoplanes</taxon>
    </lineage>
</organism>
<evidence type="ECO:0000259" key="21">
    <source>
        <dbReference type="PROSITE" id="PS50109"/>
    </source>
</evidence>
<dbReference type="FunFam" id="1.10.287.130:FF:000002">
    <property type="entry name" value="Two-component osmosensing histidine kinase"/>
    <property type="match status" value="1"/>
</dbReference>
<feature type="modified residue" description="4-aspartylphosphate" evidence="19">
    <location>
        <position position="545"/>
    </location>
</feature>
<dbReference type="InterPro" id="IPR003661">
    <property type="entry name" value="HisK_dim/P_dom"/>
</dbReference>
<dbReference type="CDD" id="cd16922">
    <property type="entry name" value="HATPase_EvgS-ArcB-TorS-like"/>
    <property type="match status" value="1"/>
</dbReference>
<comment type="subcellular location">
    <subcellularLocation>
        <location evidence="2">Cell membrane</location>
        <topology evidence="2">Multi-pass membrane protein</topology>
    </subcellularLocation>
</comment>
<evidence type="ECO:0000256" key="14">
    <source>
        <dbReference type="ARBA" id="ARBA00023136"/>
    </source>
</evidence>
<keyword evidence="5" id="KW-1003">Cell membrane</keyword>
<evidence type="ECO:0000256" key="6">
    <source>
        <dbReference type="ARBA" id="ARBA00022553"/>
    </source>
</evidence>
<dbReference type="FunFam" id="3.30.565.10:FF:000010">
    <property type="entry name" value="Sensor histidine kinase RcsC"/>
    <property type="match status" value="1"/>
</dbReference>
<keyword evidence="11" id="KW-0067">ATP-binding</keyword>
<feature type="domain" description="HPt" evidence="24">
    <location>
        <begin position="683"/>
        <end position="775"/>
    </location>
</feature>
<evidence type="ECO:0000256" key="2">
    <source>
        <dbReference type="ARBA" id="ARBA00004651"/>
    </source>
</evidence>
<dbReference type="PROSITE" id="PS50885">
    <property type="entry name" value="HAMP"/>
    <property type="match status" value="1"/>
</dbReference>
<dbReference type="InterPro" id="IPR008207">
    <property type="entry name" value="Sig_transdc_His_kin_Hpt_dom"/>
</dbReference>
<feature type="transmembrane region" description="Helical" evidence="20">
    <location>
        <begin position="166"/>
        <end position="185"/>
    </location>
</feature>
<dbReference type="InterPro" id="IPR003660">
    <property type="entry name" value="HAMP_dom"/>
</dbReference>
<comment type="similarity">
    <text evidence="3">In the N-terminal section; belongs to the phytochrome family.</text>
</comment>
<evidence type="ECO:0000313" key="26">
    <source>
        <dbReference type="Proteomes" id="UP000198415"/>
    </source>
</evidence>
<dbReference type="CDD" id="cd06225">
    <property type="entry name" value="HAMP"/>
    <property type="match status" value="1"/>
</dbReference>
<dbReference type="InterPro" id="IPR005467">
    <property type="entry name" value="His_kinase_dom"/>
</dbReference>
<evidence type="ECO:0000256" key="13">
    <source>
        <dbReference type="ARBA" id="ARBA00023012"/>
    </source>
</evidence>
<evidence type="ECO:0000256" key="3">
    <source>
        <dbReference type="ARBA" id="ARBA00006402"/>
    </source>
</evidence>
<evidence type="ECO:0000259" key="23">
    <source>
        <dbReference type="PROSITE" id="PS50885"/>
    </source>
</evidence>
<dbReference type="PROSITE" id="PS50894">
    <property type="entry name" value="HPT"/>
    <property type="match status" value="1"/>
</dbReference>
<dbReference type="OrthoDB" id="340764at2"/>
<dbReference type="SMART" id="SM00448">
    <property type="entry name" value="REC"/>
    <property type="match status" value="1"/>
</dbReference>
<evidence type="ECO:0000256" key="4">
    <source>
        <dbReference type="ARBA" id="ARBA00012438"/>
    </source>
</evidence>
<evidence type="ECO:0000256" key="16">
    <source>
        <dbReference type="ARBA" id="ARBA00068150"/>
    </source>
</evidence>
<dbReference type="InterPro" id="IPR003594">
    <property type="entry name" value="HATPase_dom"/>
</dbReference>
<dbReference type="SUPFAM" id="SSF47384">
    <property type="entry name" value="Homodimeric domain of signal transducing histidine kinase"/>
    <property type="match status" value="1"/>
</dbReference>
<comment type="subunit">
    <text evidence="15">At low DSF concentrations, interacts with RpfF.</text>
</comment>
<keyword evidence="26" id="KW-1185">Reference proteome</keyword>
<dbReference type="SMART" id="SM00387">
    <property type="entry name" value="HATPase_c"/>
    <property type="match status" value="1"/>
</dbReference>
<protein>
    <recommendedName>
        <fullName evidence="17">Circadian input-output histidine kinase CikA</fullName>
        <ecNumber evidence="4">2.7.13.3</ecNumber>
    </recommendedName>
    <alternativeName>
        <fullName evidence="16">Sensory/regulatory protein RpfC</fullName>
    </alternativeName>
</protein>
<dbReference type="Gene3D" id="1.10.287.130">
    <property type="match status" value="1"/>
</dbReference>
<dbReference type="PANTHER" id="PTHR45339">
    <property type="entry name" value="HYBRID SIGNAL TRANSDUCTION HISTIDINE KINASE J"/>
    <property type="match status" value="1"/>
</dbReference>
<dbReference type="Pfam" id="PF02518">
    <property type="entry name" value="HATPase_c"/>
    <property type="match status" value="1"/>
</dbReference>
<evidence type="ECO:0000256" key="5">
    <source>
        <dbReference type="ARBA" id="ARBA00022475"/>
    </source>
</evidence>